<dbReference type="RefSeq" id="WP_086077218.1">
    <property type="nucleotide sequence ID" value="NZ_CP021111.1"/>
</dbReference>
<dbReference type="Proteomes" id="UP000194161">
    <property type="component" value="Chromosome"/>
</dbReference>
<gene>
    <name evidence="1" type="ORF">CAL15_02665</name>
</gene>
<dbReference type="KEGG" id="bgm:CAL15_02665"/>
<name>A0A1W6Z7P8_9BORD</name>
<sequence>MYFIGYHGTSEASAVNILTVGIQEKFLPPTGQIGRGFYVAKMNGTLPQWGAVNATEQARGRQPFYVRMLSMLTGEARNPLLESGAKRAILKIYSTRPLQRCKWNIMNQGDLSFIKAALYNNGGPGLDPAADAQWLQMVVPPEELPYLRARRDDGRFEMPQNWRSKEARV</sequence>
<reference evidence="1 2" key="1">
    <citation type="submission" date="2017-05" db="EMBL/GenBank/DDBJ databases">
        <title>Complete and WGS of Bordetella genogroups.</title>
        <authorList>
            <person name="Spilker T."/>
            <person name="LiPuma J."/>
        </authorList>
    </citation>
    <scope>NUCLEOTIDE SEQUENCE [LARGE SCALE GENOMIC DNA]</scope>
    <source>
        <strain evidence="1 2">AU7206</strain>
    </source>
</reference>
<dbReference type="EMBL" id="CP021111">
    <property type="protein sequence ID" value="ARP93379.1"/>
    <property type="molecule type" value="Genomic_DNA"/>
</dbReference>
<proteinExistence type="predicted"/>
<dbReference type="SUPFAM" id="SSF56399">
    <property type="entry name" value="ADP-ribosylation"/>
    <property type="match status" value="1"/>
</dbReference>
<protein>
    <recommendedName>
        <fullName evidence="3">PARP catalytic domain-containing protein</fullName>
    </recommendedName>
</protein>
<evidence type="ECO:0000313" key="1">
    <source>
        <dbReference type="EMBL" id="ARP93379.1"/>
    </source>
</evidence>
<keyword evidence="2" id="KW-1185">Reference proteome</keyword>
<organism evidence="1 2">
    <name type="scientific">Bordetella genomosp. 13</name>
    <dbReference type="NCBI Taxonomy" id="463040"/>
    <lineage>
        <taxon>Bacteria</taxon>
        <taxon>Pseudomonadati</taxon>
        <taxon>Pseudomonadota</taxon>
        <taxon>Betaproteobacteria</taxon>
        <taxon>Burkholderiales</taxon>
        <taxon>Alcaligenaceae</taxon>
        <taxon>Bordetella</taxon>
    </lineage>
</organism>
<dbReference type="AlphaFoldDB" id="A0A1W6Z7P8"/>
<evidence type="ECO:0008006" key="3">
    <source>
        <dbReference type="Google" id="ProtNLM"/>
    </source>
</evidence>
<accession>A0A1W6Z7P8</accession>
<evidence type="ECO:0000313" key="2">
    <source>
        <dbReference type="Proteomes" id="UP000194161"/>
    </source>
</evidence>
<dbReference type="Gene3D" id="3.90.175.10">
    <property type="entry name" value="Diphtheria Toxin, domain 1"/>
    <property type="match status" value="1"/>
</dbReference>